<dbReference type="Pfam" id="PF00005">
    <property type="entry name" value="ABC_tran"/>
    <property type="match status" value="2"/>
</dbReference>
<dbReference type="PANTHER" id="PTHR43297">
    <property type="entry name" value="OLIGOPEPTIDE TRANSPORT ATP-BINDING PROTEIN APPD"/>
    <property type="match status" value="1"/>
</dbReference>
<keyword evidence="4" id="KW-1003">Cell membrane</keyword>
<evidence type="ECO:0000259" key="8">
    <source>
        <dbReference type="PROSITE" id="PS50893"/>
    </source>
</evidence>
<dbReference type="SUPFAM" id="SSF52540">
    <property type="entry name" value="P-loop containing nucleoside triphosphate hydrolases"/>
    <property type="match status" value="2"/>
</dbReference>
<comment type="similarity">
    <text evidence="2">Belongs to the ABC transporter superfamily.</text>
</comment>
<dbReference type="GO" id="GO:0005524">
    <property type="term" value="F:ATP binding"/>
    <property type="evidence" value="ECO:0007669"/>
    <property type="project" value="UniProtKB-KW"/>
</dbReference>
<keyword evidence="12" id="KW-1185">Reference proteome</keyword>
<dbReference type="RefSeq" id="WP_149503764.1">
    <property type="nucleotide sequence ID" value="NZ_CP035708.1"/>
</dbReference>
<dbReference type="InterPro" id="IPR003593">
    <property type="entry name" value="AAA+_ATPase"/>
</dbReference>
<dbReference type="InterPro" id="IPR050388">
    <property type="entry name" value="ABC_Ni/Peptide_Import"/>
</dbReference>
<protein>
    <submittedName>
        <fullName evidence="10">ABC transporter ATP-binding protein</fullName>
    </submittedName>
    <submittedName>
        <fullName evidence="9">Peptide/nickel transport system ATP-binding protein</fullName>
    </submittedName>
</protein>
<dbReference type="SMART" id="SM00382">
    <property type="entry name" value="AAA"/>
    <property type="match status" value="2"/>
</dbReference>
<evidence type="ECO:0000256" key="2">
    <source>
        <dbReference type="ARBA" id="ARBA00005417"/>
    </source>
</evidence>
<evidence type="ECO:0000256" key="3">
    <source>
        <dbReference type="ARBA" id="ARBA00022448"/>
    </source>
</evidence>
<feature type="domain" description="ABC transporter" evidence="8">
    <location>
        <begin position="10"/>
        <end position="251"/>
    </location>
</feature>
<dbReference type="InterPro" id="IPR003439">
    <property type="entry name" value="ABC_transporter-like_ATP-bd"/>
</dbReference>
<evidence type="ECO:0000313" key="10">
    <source>
        <dbReference type="EMBL" id="QEN01059.1"/>
    </source>
</evidence>
<dbReference type="Proteomes" id="UP001549111">
    <property type="component" value="Unassembled WGS sequence"/>
</dbReference>
<dbReference type="EMBL" id="CP035708">
    <property type="protein sequence ID" value="QEN01059.1"/>
    <property type="molecule type" value="Genomic_DNA"/>
</dbReference>
<gene>
    <name evidence="9" type="ORF">ABIC99_000341</name>
    <name evidence="10" type="ORF">EWH46_09960</name>
</gene>
<evidence type="ECO:0000313" key="9">
    <source>
        <dbReference type="EMBL" id="MET3602565.1"/>
    </source>
</evidence>
<dbReference type="PROSITE" id="PS50893">
    <property type="entry name" value="ABC_TRANSPORTER_2"/>
    <property type="match status" value="2"/>
</dbReference>
<keyword evidence="7" id="KW-0472">Membrane</keyword>
<evidence type="ECO:0000256" key="7">
    <source>
        <dbReference type="ARBA" id="ARBA00023136"/>
    </source>
</evidence>
<dbReference type="EMBL" id="JBEPLS010000001">
    <property type="protein sequence ID" value="MET3602565.1"/>
    <property type="molecule type" value="Genomic_DNA"/>
</dbReference>
<feature type="domain" description="ABC transporter" evidence="8">
    <location>
        <begin position="274"/>
        <end position="481"/>
    </location>
</feature>
<organism evidence="10 11">
    <name type="scientific">Sphaerotilus sulfidivorans</name>
    <dbReference type="NCBI Taxonomy" id="639200"/>
    <lineage>
        <taxon>Bacteria</taxon>
        <taxon>Pseudomonadati</taxon>
        <taxon>Pseudomonadota</taxon>
        <taxon>Betaproteobacteria</taxon>
        <taxon>Burkholderiales</taxon>
        <taxon>Sphaerotilaceae</taxon>
        <taxon>Sphaerotilus</taxon>
    </lineage>
</organism>
<evidence type="ECO:0000313" key="12">
    <source>
        <dbReference type="Proteomes" id="UP001549111"/>
    </source>
</evidence>
<dbReference type="Gene3D" id="3.40.50.300">
    <property type="entry name" value="P-loop containing nucleotide triphosphate hydrolases"/>
    <property type="match status" value="2"/>
</dbReference>
<dbReference type="PROSITE" id="PS00211">
    <property type="entry name" value="ABC_TRANSPORTER_1"/>
    <property type="match status" value="1"/>
</dbReference>
<keyword evidence="5" id="KW-0547">Nucleotide-binding</keyword>
<evidence type="ECO:0000256" key="6">
    <source>
        <dbReference type="ARBA" id="ARBA00022840"/>
    </source>
</evidence>
<evidence type="ECO:0000256" key="5">
    <source>
        <dbReference type="ARBA" id="ARBA00022741"/>
    </source>
</evidence>
<dbReference type="Proteomes" id="UP000323522">
    <property type="component" value="Chromosome"/>
</dbReference>
<keyword evidence="6 10" id="KW-0067">ATP-binding</keyword>
<reference evidence="10 11" key="1">
    <citation type="submission" date="2019-02" db="EMBL/GenBank/DDBJ databases">
        <title>Complete Genome Sequence and Methylome Analysis of Sphaerotilus natans subsp. sulfidivorans D-507.</title>
        <authorList>
            <person name="Fomenkov A."/>
            <person name="Gridneva E."/>
            <person name="Smolyakov D."/>
            <person name="Dubinina G."/>
            <person name="Vincze T."/>
            <person name="Grabovich M."/>
            <person name="Roberts R.J."/>
        </authorList>
    </citation>
    <scope>NUCLEOTIDE SEQUENCE [LARGE SCALE GENOMIC DNA]</scope>
    <source>
        <strain evidence="10 11">D-507</strain>
    </source>
</reference>
<proteinExistence type="inferred from homology"/>
<dbReference type="GO" id="GO:0005886">
    <property type="term" value="C:plasma membrane"/>
    <property type="evidence" value="ECO:0007669"/>
    <property type="project" value="UniProtKB-SubCell"/>
</dbReference>
<comment type="subcellular location">
    <subcellularLocation>
        <location evidence="1">Cell inner membrane</location>
        <topology evidence="1">Peripheral membrane protein</topology>
    </subcellularLocation>
</comment>
<name>A0A5C1Q2C7_9BURK</name>
<keyword evidence="3" id="KW-0813">Transport</keyword>
<dbReference type="InterPro" id="IPR027417">
    <property type="entry name" value="P-loop_NTPase"/>
</dbReference>
<dbReference type="PANTHER" id="PTHR43297:SF7">
    <property type="entry name" value="D,D-DIPEPTIDE TRANSPORT ATP-BINDING PROTEIN DDPD-RELATED"/>
    <property type="match status" value="1"/>
</dbReference>
<evidence type="ECO:0000256" key="1">
    <source>
        <dbReference type="ARBA" id="ARBA00004417"/>
    </source>
</evidence>
<evidence type="ECO:0000313" key="11">
    <source>
        <dbReference type="Proteomes" id="UP000323522"/>
    </source>
</evidence>
<dbReference type="OrthoDB" id="9784450at2"/>
<dbReference type="AlphaFoldDB" id="A0A5C1Q2C7"/>
<evidence type="ECO:0000256" key="4">
    <source>
        <dbReference type="ARBA" id="ARBA00022475"/>
    </source>
</evidence>
<dbReference type="InterPro" id="IPR017871">
    <property type="entry name" value="ABC_transporter-like_CS"/>
</dbReference>
<dbReference type="InterPro" id="IPR025662">
    <property type="entry name" value="Sigma_54_int_dom_ATP-bd_1"/>
</dbReference>
<accession>A0A5C1Q2C7</accession>
<reference evidence="9 12" key="2">
    <citation type="submission" date="2024-06" db="EMBL/GenBank/DDBJ databases">
        <title>Genomic Encyclopedia of Type Strains, Phase IV (KMG-IV): sequencing the most valuable type-strain genomes for metagenomic binning, comparative biology and taxonomic classification.</title>
        <authorList>
            <person name="Goeker M."/>
        </authorList>
    </citation>
    <scope>NUCLEOTIDE SEQUENCE [LARGE SCALE GENOMIC DNA]</scope>
    <source>
        <strain evidence="9 12">D-501</strain>
    </source>
</reference>
<dbReference type="KEGG" id="snn:EWH46_09960"/>
<dbReference type="GO" id="GO:0016887">
    <property type="term" value="F:ATP hydrolysis activity"/>
    <property type="evidence" value="ECO:0007669"/>
    <property type="project" value="InterPro"/>
</dbReference>
<dbReference type="PROSITE" id="PS00675">
    <property type="entry name" value="SIGMA54_INTERACT_1"/>
    <property type="match status" value="1"/>
</dbReference>
<sequence length="483" mass="50816">MSTTSSEALLRVEDLTVRAGARMLLRPLSLALQAGEALVLLGESGAGKSLLAQAIMGTLPPGLQASGQVVIEGRASAADRPAQRQPLWGHRLAMLPQEPAQALDPLMRLQPQLALVHRHLRGAAPAEAAARAEAALASAGLGAAAQQFPWQVSGGMAQRAAAAIALAGGARLLLVDEPTKGLDAHWRDRCVELLQQLRREGGAVLVITHDLQVARALGGRMMVLRDGECVEQGDTARVLAAPAHAFTRALIAADPSGWPDARLPTRAPAGEPVVRAEALGKQFGGRWLFDGLDLAIGRGERLAVQGPSGCGKSTLGNLLLGLLAPDRGRVRRVADLRPWALQKLYQDPQGSFAPTVTLADALGDVGRRHRLDAAALRRLLEALQIDAGLLARRPAQVSGGELQRLALARVLWTGPALLFADEPTSRLDPLTQQQALALLARETARLDCALLLVTHDADVARAMAPHTLHPARAATPAACAAPV</sequence>